<dbReference type="SUPFAM" id="SSF54736">
    <property type="entry name" value="ClpS-like"/>
    <property type="match status" value="1"/>
</dbReference>
<evidence type="ECO:0000259" key="2">
    <source>
        <dbReference type="Pfam" id="PF02617"/>
    </source>
</evidence>
<dbReference type="HAMAP" id="MF_00302">
    <property type="entry name" value="ClpS"/>
    <property type="match status" value="1"/>
</dbReference>
<comment type="function">
    <text evidence="1">Involved in the modulation of the specificity of the ClpAP-mediated ATP-dependent protein degradation.</text>
</comment>
<dbReference type="InterPro" id="IPR003769">
    <property type="entry name" value="ClpS_core"/>
</dbReference>
<dbReference type="STRING" id="1274.HX89_09910"/>
<keyword evidence="3" id="KW-0645">Protease</keyword>
<dbReference type="OrthoDB" id="162238at2"/>
<dbReference type="Pfam" id="PF02617">
    <property type="entry name" value="ClpS"/>
    <property type="match status" value="1"/>
</dbReference>
<dbReference type="Proteomes" id="UP000027986">
    <property type="component" value="Chromosome"/>
</dbReference>
<dbReference type="KEGG" id="dni:HX89_09910"/>
<keyword evidence="3" id="KW-0378">Hydrolase</keyword>
<dbReference type="AlphaFoldDB" id="A0A075JG75"/>
<evidence type="ECO:0000313" key="3">
    <source>
        <dbReference type="EMBL" id="AIF41211.1"/>
    </source>
</evidence>
<dbReference type="EMBL" id="CP008889">
    <property type="protein sequence ID" value="AIF41211.1"/>
    <property type="molecule type" value="Genomic_DNA"/>
</dbReference>
<evidence type="ECO:0000313" key="4">
    <source>
        <dbReference type="Proteomes" id="UP000027986"/>
    </source>
</evidence>
<dbReference type="GO" id="GO:0030163">
    <property type="term" value="P:protein catabolic process"/>
    <property type="evidence" value="ECO:0007669"/>
    <property type="project" value="InterPro"/>
</dbReference>
<dbReference type="GO" id="GO:0006508">
    <property type="term" value="P:proteolysis"/>
    <property type="evidence" value="ECO:0007669"/>
    <property type="project" value="UniProtKB-UniRule"/>
</dbReference>
<dbReference type="eggNOG" id="COG2127">
    <property type="taxonomic scope" value="Bacteria"/>
</dbReference>
<dbReference type="GeneID" id="41841447"/>
<keyword evidence="4" id="KW-1185">Reference proteome</keyword>
<evidence type="ECO:0000256" key="1">
    <source>
        <dbReference type="HAMAP-Rule" id="MF_00302"/>
    </source>
</evidence>
<comment type="similarity">
    <text evidence="1">Belongs to the ClpS family.</text>
</comment>
<reference evidence="3 4" key="1">
    <citation type="submission" date="2014-07" db="EMBL/GenBank/DDBJ databases">
        <title>Genome Sequencing of Dermacoccus nishinomiyaensis.</title>
        <authorList>
            <person name="Hong K.W."/>
            <person name="Chan K.G."/>
        </authorList>
    </citation>
    <scope>NUCLEOTIDE SEQUENCE [LARGE SCALE GENOMIC DNA]</scope>
    <source>
        <strain evidence="3 4">M25</strain>
    </source>
</reference>
<dbReference type="GO" id="GO:0008233">
    <property type="term" value="F:peptidase activity"/>
    <property type="evidence" value="ECO:0007669"/>
    <property type="project" value="UniProtKB-KW"/>
</dbReference>
<accession>A0A075JG75</accession>
<name>A0A075JG75_9MICO</name>
<organism evidence="3 4">
    <name type="scientific">Dermacoccus nishinomiyaensis</name>
    <dbReference type="NCBI Taxonomy" id="1274"/>
    <lineage>
        <taxon>Bacteria</taxon>
        <taxon>Bacillati</taxon>
        <taxon>Actinomycetota</taxon>
        <taxon>Actinomycetes</taxon>
        <taxon>Micrococcales</taxon>
        <taxon>Dermacoccaceae</taxon>
        <taxon>Dermacoccus</taxon>
    </lineage>
</organism>
<dbReference type="Gene3D" id="3.30.1390.10">
    <property type="match status" value="1"/>
</dbReference>
<dbReference type="InterPro" id="IPR022935">
    <property type="entry name" value="ClpS"/>
</dbReference>
<dbReference type="NCBIfam" id="NF000668">
    <property type="entry name" value="PRK00033.1-1"/>
    <property type="match status" value="1"/>
</dbReference>
<feature type="domain" description="Adaptor protein ClpS core" evidence="2">
    <location>
        <begin position="31"/>
        <end position="95"/>
    </location>
</feature>
<dbReference type="RefSeq" id="WP_006947542.1">
    <property type="nucleotide sequence ID" value="NZ_CAKZHM010000203.1"/>
</dbReference>
<dbReference type="HOGENOM" id="CLU_153743_1_0_11"/>
<protein>
    <recommendedName>
        <fullName evidence="1">ATP-dependent Clp protease adapter protein ClpS</fullName>
    </recommendedName>
</protein>
<sequence length="106" mass="12062">MVDVSIAPPDIDFEQLAKQLADPDPQDVGERAWVTLVWNDPVNLMSYVSFVFQDYFGYSREEAERLMMQVHTEGRAVVSKGSREKAEADTIAMHGYSLWATYEQEG</sequence>
<proteinExistence type="inferred from homology"/>
<gene>
    <name evidence="1" type="primary">clpS</name>
    <name evidence="3" type="ORF">HX89_09910</name>
</gene>
<comment type="subunit">
    <text evidence="1">Binds to the N-terminal domain of the chaperone ClpA.</text>
</comment>
<dbReference type="InterPro" id="IPR014719">
    <property type="entry name" value="Ribosomal_bL12_C/ClpS-like"/>
</dbReference>